<evidence type="ECO:0000313" key="9">
    <source>
        <dbReference type="Proteomes" id="UP001596230"/>
    </source>
</evidence>
<keyword evidence="3 5" id="KW-1005">Bacterial flagellum biogenesis</keyword>
<feature type="domain" description="FlgD Tudor-like" evidence="7">
    <location>
        <begin position="74"/>
        <end position="216"/>
    </location>
</feature>
<evidence type="ECO:0000256" key="1">
    <source>
        <dbReference type="ARBA" id="ARBA00010577"/>
    </source>
</evidence>
<evidence type="ECO:0000256" key="4">
    <source>
        <dbReference type="ARBA" id="ARBA00024746"/>
    </source>
</evidence>
<name>A0ABW1VTZ4_9GAMM</name>
<dbReference type="InterPro" id="IPR025963">
    <property type="entry name" value="FLgD_Tudor"/>
</dbReference>
<organism evidence="8 9">
    <name type="scientific">Tatumella terrea</name>
    <dbReference type="NCBI Taxonomy" id="419007"/>
    <lineage>
        <taxon>Bacteria</taxon>
        <taxon>Pseudomonadati</taxon>
        <taxon>Pseudomonadota</taxon>
        <taxon>Gammaproteobacteria</taxon>
        <taxon>Enterobacterales</taxon>
        <taxon>Erwiniaceae</taxon>
        <taxon>Tatumella</taxon>
    </lineage>
</organism>
<dbReference type="RefSeq" id="WP_249213413.1">
    <property type="nucleotide sequence ID" value="NZ_JBHSUB010000005.1"/>
</dbReference>
<evidence type="ECO:0000259" key="7">
    <source>
        <dbReference type="Pfam" id="PF13861"/>
    </source>
</evidence>
<evidence type="ECO:0000313" key="8">
    <source>
        <dbReference type="EMBL" id="MFC6377182.1"/>
    </source>
</evidence>
<feature type="domain" description="FlgD/Vpr Ig-like" evidence="6">
    <location>
        <begin position="107"/>
        <end position="177"/>
    </location>
</feature>
<sequence>MQRAGSPGVSDGTSAEDLQNQFMTMLIAQLKNQDPTNPMDNSQLTSQLAQINTLSGIEKLNGTLASISGQINTSQSMQNTLLIGHGVMVPGDVILAGKTGEEGDDTTTTTPFGLETSASASDVVATIKDKDGNTVATLQLGSMTAGVHSFQWDGTTDDGDPVPAGQYTVSFTATDGDTPVDVTSLCYAVVNGVNPGDNGTTLDLGNYGTTTLDQIRQIL</sequence>
<proteinExistence type="inferred from homology"/>
<evidence type="ECO:0000259" key="6">
    <source>
        <dbReference type="Pfam" id="PF13860"/>
    </source>
</evidence>
<dbReference type="Pfam" id="PF13860">
    <property type="entry name" value="FlgD_ig"/>
    <property type="match status" value="1"/>
</dbReference>
<dbReference type="Pfam" id="PF03963">
    <property type="entry name" value="FlgD"/>
    <property type="match status" value="1"/>
</dbReference>
<evidence type="ECO:0000256" key="3">
    <source>
        <dbReference type="ARBA" id="ARBA00022795"/>
    </source>
</evidence>
<evidence type="ECO:0000256" key="5">
    <source>
        <dbReference type="RuleBase" id="RU362076"/>
    </source>
</evidence>
<evidence type="ECO:0000256" key="2">
    <source>
        <dbReference type="ARBA" id="ARBA00016013"/>
    </source>
</evidence>
<dbReference type="InterPro" id="IPR005648">
    <property type="entry name" value="FlgD"/>
</dbReference>
<dbReference type="InterPro" id="IPR025965">
    <property type="entry name" value="FlgD/Vpr_Ig-like"/>
</dbReference>
<dbReference type="Gene3D" id="2.60.40.4070">
    <property type="match status" value="1"/>
</dbReference>
<keyword evidence="8" id="KW-0282">Flagellum</keyword>
<keyword evidence="8" id="KW-0966">Cell projection</keyword>
<gene>
    <name evidence="8" type="ORF">ACFP9W_03580</name>
</gene>
<accession>A0ABW1VTZ4</accession>
<dbReference type="Pfam" id="PF13861">
    <property type="entry name" value="FLgD_tudor"/>
    <property type="match status" value="1"/>
</dbReference>
<dbReference type="EMBL" id="JBHSUB010000005">
    <property type="protein sequence ID" value="MFC6377182.1"/>
    <property type="molecule type" value="Genomic_DNA"/>
</dbReference>
<dbReference type="Proteomes" id="UP001596230">
    <property type="component" value="Unassembled WGS sequence"/>
</dbReference>
<dbReference type="Gene3D" id="2.30.30.910">
    <property type="match status" value="1"/>
</dbReference>
<comment type="caution">
    <text evidence="8">The sequence shown here is derived from an EMBL/GenBank/DDBJ whole genome shotgun (WGS) entry which is preliminary data.</text>
</comment>
<comment type="similarity">
    <text evidence="1 5">Belongs to the FlgD family.</text>
</comment>
<comment type="function">
    <text evidence="4 5">Required for flagellar hook formation. May act as a scaffolding protein.</text>
</comment>
<protein>
    <recommendedName>
        <fullName evidence="2 5">Basal-body rod modification protein FlgD</fullName>
    </recommendedName>
</protein>
<keyword evidence="9" id="KW-1185">Reference proteome</keyword>
<reference evidence="9" key="1">
    <citation type="journal article" date="2019" name="Int. J. Syst. Evol. Microbiol.">
        <title>The Global Catalogue of Microorganisms (GCM) 10K type strain sequencing project: providing services to taxonomists for standard genome sequencing and annotation.</title>
        <authorList>
            <consortium name="The Broad Institute Genomics Platform"/>
            <consortium name="The Broad Institute Genome Sequencing Center for Infectious Disease"/>
            <person name="Wu L."/>
            <person name="Ma J."/>
        </authorList>
    </citation>
    <scope>NUCLEOTIDE SEQUENCE [LARGE SCALE GENOMIC DNA]</scope>
    <source>
        <strain evidence="9">CGMCC 1.18518</strain>
    </source>
</reference>
<keyword evidence="8" id="KW-0969">Cilium</keyword>